<comment type="caution">
    <text evidence="2">The sequence shown here is derived from an EMBL/GenBank/DDBJ whole genome shotgun (WGS) entry which is preliminary data.</text>
</comment>
<feature type="transmembrane region" description="Helical" evidence="1">
    <location>
        <begin position="46"/>
        <end position="66"/>
    </location>
</feature>
<reference evidence="3" key="1">
    <citation type="submission" date="2022-10" db="EMBL/GenBank/DDBJ databases">
        <title>Genome assembly of Pristionchus species.</title>
        <authorList>
            <person name="Yoshida K."/>
            <person name="Sommer R.J."/>
        </authorList>
    </citation>
    <scope>NUCLEOTIDE SEQUENCE [LARGE SCALE GENOMIC DNA]</scope>
    <source>
        <strain evidence="3">RS5460</strain>
    </source>
</reference>
<keyword evidence="1" id="KW-0812">Transmembrane</keyword>
<sequence length="278" mass="31372">MHFITDLLLALRFLWYSGSFLSSLLFRVYGCLSVPSFRFFAPGFPGNGACFVVFFTAFPEDFLYFLGGINGRSSSSDIGACFGLLGSLVGHFSLYHAFTSSGLKVFFSMLFFILAGTVRRRANRFDRCMSHSRSVVSFTKSGRDKNEENGVREMYRLSLIHRWKVLANIHFGSRFLFPILPPPTLRVITFLSFSLALSLFPTIPSSSLPPHSHSHLCSFSRVVFARFRNRNFKISDPFAVLNRVMVTNKFTKHRVKGTNAQLSATIKIAQNIQNSSII</sequence>
<dbReference type="EMBL" id="BTRK01000005">
    <property type="protein sequence ID" value="GMR55567.1"/>
    <property type="molecule type" value="Genomic_DNA"/>
</dbReference>
<name>A0AAN5D4I8_9BILA</name>
<accession>A0AAN5D4I8</accession>
<keyword evidence="3" id="KW-1185">Reference proteome</keyword>
<dbReference type="AlphaFoldDB" id="A0AAN5D4I8"/>
<organism evidence="2 3">
    <name type="scientific">Pristionchus mayeri</name>
    <dbReference type="NCBI Taxonomy" id="1317129"/>
    <lineage>
        <taxon>Eukaryota</taxon>
        <taxon>Metazoa</taxon>
        <taxon>Ecdysozoa</taxon>
        <taxon>Nematoda</taxon>
        <taxon>Chromadorea</taxon>
        <taxon>Rhabditida</taxon>
        <taxon>Rhabditina</taxon>
        <taxon>Diplogasteromorpha</taxon>
        <taxon>Diplogasteroidea</taxon>
        <taxon>Neodiplogasteridae</taxon>
        <taxon>Pristionchus</taxon>
    </lineage>
</organism>
<evidence type="ECO:0000313" key="3">
    <source>
        <dbReference type="Proteomes" id="UP001328107"/>
    </source>
</evidence>
<feature type="transmembrane region" description="Helical" evidence="1">
    <location>
        <begin position="101"/>
        <end position="118"/>
    </location>
</feature>
<feature type="transmembrane region" description="Helical" evidence="1">
    <location>
        <begin position="7"/>
        <end position="26"/>
    </location>
</feature>
<keyword evidence="1" id="KW-1133">Transmembrane helix</keyword>
<proteinExistence type="predicted"/>
<dbReference type="Proteomes" id="UP001328107">
    <property type="component" value="Unassembled WGS sequence"/>
</dbReference>
<evidence type="ECO:0000313" key="2">
    <source>
        <dbReference type="EMBL" id="GMR55567.1"/>
    </source>
</evidence>
<protein>
    <submittedName>
        <fullName evidence="2">Uncharacterized protein</fullName>
    </submittedName>
</protein>
<evidence type="ECO:0000256" key="1">
    <source>
        <dbReference type="SAM" id="Phobius"/>
    </source>
</evidence>
<keyword evidence="1" id="KW-0472">Membrane</keyword>
<gene>
    <name evidence="2" type="ORF">PMAYCL1PPCAC_25762</name>
</gene>